<evidence type="ECO:0000256" key="1">
    <source>
        <dbReference type="ARBA" id="ARBA00004653"/>
    </source>
</evidence>
<dbReference type="PANTHER" id="PTHR12892:SF11">
    <property type="entry name" value="POST-GPI ATTACHMENT TO PROTEINS FACTOR 2"/>
    <property type="match status" value="1"/>
</dbReference>
<feature type="transmembrane region" description="Helical" evidence="8">
    <location>
        <begin position="139"/>
        <end position="163"/>
    </location>
</feature>
<evidence type="ECO:0000256" key="6">
    <source>
        <dbReference type="ARBA" id="ARBA00023034"/>
    </source>
</evidence>
<gene>
    <name evidence="10" type="ORF">FKW77_003683</name>
</gene>
<keyword evidence="6" id="KW-0333">Golgi apparatus</keyword>
<feature type="transmembrane region" description="Helical" evidence="8">
    <location>
        <begin position="175"/>
        <end position="196"/>
    </location>
</feature>
<dbReference type="GO" id="GO:0005789">
    <property type="term" value="C:endoplasmic reticulum membrane"/>
    <property type="evidence" value="ECO:0007669"/>
    <property type="project" value="TreeGrafter"/>
</dbReference>
<dbReference type="InterPro" id="IPR019402">
    <property type="entry name" value="CWH43_N"/>
</dbReference>
<comment type="subcellular location">
    <subcellularLocation>
        <location evidence="1">Golgi apparatus membrane</location>
        <topology evidence="1">Multi-pass membrane protein</topology>
    </subcellularLocation>
</comment>
<dbReference type="Proteomes" id="UP000316270">
    <property type="component" value="Chromosome 8"/>
</dbReference>
<evidence type="ECO:0000256" key="8">
    <source>
        <dbReference type="SAM" id="Phobius"/>
    </source>
</evidence>
<keyword evidence="4 8" id="KW-0812">Transmembrane</keyword>
<evidence type="ECO:0000256" key="3">
    <source>
        <dbReference type="ARBA" id="ARBA00022502"/>
    </source>
</evidence>
<evidence type="ECO:0000313" key="11">
    <source>
        <dbReference type="Proteomes" id="UP000316270"/>
    </source>
</evidence>
<name>A0A517LAR0_9PEZI</name>
<keyword evidence="7 8" id="KW-0472">Membrane</keyword>
<keyword evidence="5 8" id="KW-1133">Transmembrane helix</keyword>
<keyword evidence="11" id="KW-1185">Reference proteome</keyword>
<proteinExistence type="inferred from homology"/>
<comment type="similarity">
    <text evidence="2">Belongs to the PGAP2 family.</text>
</comment>
<dbReference type="PANTHER" id="PTHR12892">
    <property type="entry name" value="FGF RECEPTOR ACTIVATING PROTEIN 1"/>
    <property type="match status" value="1"/>
</dbReference>
<dbReference type="STRING" id="50376.A0A517LAR0"/>
<feature type="transmembrane region" description="Helical" evidence="8">
    <location>
        <begin position="74"/>
        <end position="95"/>
    </location>
</feature>
<evidence type="ECO:0000256" key="4">
    <source>
        <dbReference type="ARBA" id="ARBA00022692"/>
    </source>
</evidence>
<organism evidence="10 11">
    <name type="scientific">Venturia effusa</name>
    <dbReference type="NCBI Taxonomy" id="50376"/>
    <lineage>
        <taxon>Eukaryota</taxon>
        <taxon>Fungi</taxon>
        <taxon>Dikarya</taxon>
        <taxon>Ascomycota</taxon>
        <taxon>Pezizomycotina</taxon>
        <taxon>Dothideomycetes</taxon>
        <taxon>Pleosporomycetidae</taxon>
        <taxon>Venturiales</taxon>
        <taxon>Venturiaceae</taxon>
        <taxon>Venturia</taxon>
    </lineage>
</organism>
<evidence type="ECO:0000313" key="10">
    <source>
        <dbReference type="EMBL" id="QDS72721.1"/>
    </source>
</evidence>
<dbReference type="EMBL" id="CP042192">
    <property type="protein sequence ID" value="QDS72721.1"/>
    <property type="molecule type" value="Genomic_DNA"/>
</dbReference>
<dbReference type="GO" id="GO:0006506">
    <property type="term" value="P:GPI anchor biosynthetic process"/>
    <property type="evidence" value="ECO:0007669"/>
    <property type="project" value="UniProtKB-KW"/>
</dbReference>
<sequence>MLLTWITDGKPRLPSMDENQDIAYISDVGSTDLKPLFIAMSTVTVVVFDISFIFERYLRHSGRLAPNTSTWQKFLSVLTIFFSIVGGVGLILLTIFDNLRHNTLHNVFLVVFIAGYILTAICCCWEYQRLGIHYRQHRILRISFWVKLAFIIIEIALCIAFGVENTLSNYNTAAILEWVIALIYTFFVLSFFLDFIPAVRTKHHQSRETEDQMAMNESAVAPVPGYGGGGQSAGYTAGRHYANTDSYASDYTNGTNGYKPRQAGMV</sequence>
<dbReference type="InterPro" id="IPR039545">
    <property type="entry name" value="PGAP2"/>
</dbReference>
<dbReference type="GO" id="GO:0000139">
    <property type="term" value="C:Golgi membrane"/>
    <property type="evidence" value="ECO:0007669"/>
    <property type="project" value="UniProtKB-SubCell"/>
</dbReference>
<dbReference type="AlphaFoldDB" id="A0A517LAR0"/>
<evidence type="ECO:0000256" key="7">
    <source>
        <dbReference type="ARBA" id="ARBA00023136"/>
    </source>
</evidence>
<protein>
    <recommendedName>
        <fullName evidence="9">CWH43-like N-terminal domain-containing protein</fullName>
    </recommendedName>
</protein>
<keyword evidence="3" id="KW-0337">GPI-anchor biosynthesis</keyword>
<feature type="domain" description="CWH43-like N-terminal" evidence="9">
    <location>
        <begin position="1"/>
        <end position="197"/>
    </location>
</feature>
<evidence type="ECO:0000259" key="9">
    <source>
        <dbReference type="Pfam" id="PF10277"/>
    </source>
</evidence>
<evidence type="ECO:0000256" key="5">
    <source>
        <dbReference type="ARBA" id="ARBA00022989"/>
    </source>
</evidence>
<evidence type="ECO:0000256" key="2">
    <source>
        <dbReference type="ARBA" id="ARBA00007414"/>
    </source>
</evidence>
<reference evidence="10 11" key="1">
    <citation type="submission" date="2019-07" db="EMBL/GenBank/DDBJ databases">
        <title>Finished genome of Venturia effusa.</title>
        <authorList>
            <person name="Young C.A."/>
            <person name="Cox M.P."/>
            <person name="Ganley A.R.D."/>
            <person name="David W.J."/>
        </authorList>
    </citation>
    <scope>NUCLEOTIDE SEQUENCE [LARGE SCALE GENOMIC DNA]</scope>
    <source>
        <strain evidence="11">albino</strain>
    </source>
</reference>
<dbReference type="OrthoDB" id="10032492at2759"/>
<feature type="transmembrane region" description="Helical" evidence="8">
    <location>
        <begin position="107"/>
        <end position="127"/>
    </location>
</feature>
<feature type="transmembrane region" description="Helical" evidence="8">
    <location>
        <begin position="36"/>
        <end position="54"/>
    </location>
</feature>
<accession>A0A517LAR0</accession>
<dbReference type="Pfam" id="PF10277">
    <property type="entry name" value="Frag1"/>
    <property type="match status" value="1"/>
</dbReference>